<dbReference type="PANTHER" id="PTHR10625">
    <property type="entry name" value="HISTONE DEACETYLASE HDAC1-RELATED"/>
    <property type="match status" value="1"/>
</dbReference>
<dbReference type="GO" id="GO:0070210">
    <property type="term" value="C:Rpd3L-Expanded complex"/>
    <property type="evidence" value="ECO:0007669"/>
    <property type="project" value="TreeGrafter"/>
</dbReference>
<protein>
    <recommendedName>
        <fullName evidence="2">histone deacetylase</fullName>
        <ecNumber evidence="2">3.5.1.98</ecNumber>
    </recommendedName>
</protein>
<evidence type="ECO:0000256" key="3">
    <source>
        <dbReference type="ARBA" id="ARBA00022801"/>
    </source>
</evidence>
<dbReference type="GO" id="GO:0031507">
    <property type="term" value="P:heterochromatin formation"/>
    <property type="evidence" value="ECO:0007669"/>
    <property type="project" value="TreeGrafter"/>
</dbReference>
<dbReference type="AlphaFoldDB" id="M2QTA0"/>
<dbReference type="PRINTS" id="PR01271">
    <property type="entry name" value="HISDACETLASE"/>
</dbReference>
<evidence type="ECO:0000256" key="4">
    <source>
        <dbReference type="ARBA" id="ARBA00022853"/>
    </source>
</evidence>
<evidence type="ECO:0000256" key="2">
    <source>
        <dbReference type="ARBA" id="ARBA00012111"/>
    </source>
</evidence>
<dbReference type="Gene3D" id="3.40.800.20">
    <property type="entry name" value="Histone deacetylase domain"/>
    <property type="match status" value="1"/>
</dbReference>
<evidence type="ECO:0000313" key="8">
    <source>
        <dbReference type="Proteomes" id="UP000016930"/>
    </source>
</evidence>
<proteinExistence type="inferred from homology"/>
<dbReference type="STRING" id="914234.M2QTA0"/>
<dbReference type="EC" id="3.5.1.98" evidence="2"/>
<feature type="domain" description="Histone deacetylase" evidence="6">
    <location>
        <begin position="1"/>
        <end position="288"/>
    </location>
</feature>
<name>M2QTA0_CERS8</name>
<dbReference type="Pfam" id="PF00850">
    <property type="entry name" value="Hist_deacetyl"/>
    <property type="match status" value="1"/>
</dbReference>
<feature type="compositionally biased region" description="Acidic residues" evidence="5">
    <location>
        <begin position="397"/>
        <end position="406"/>
    </location>
</feature>
<evidence type="ECO:0000259" key="6">
    <source>
        <dbReference type="Pfam" id="PF00850"/>
    </source>
</evidence>
<dbReference type="EMBL" id="KB445792">
    <property type="protein sequence ID" value="EMD40273.1"/>
    <property type="molecule type" value="Genomic_DNA"/>
</dbReference>
<dbReference type="OrthoDB" id="1918432at2759"/>
<feature type="compositionally biased region" description="Acidic residues" evidence="5">
    <location>
        <begin position="516"/>
        <end position="532"/>
    </location>
</feature>
<dbReference type="SUPFAM" id="SSF52768">
    <property type="entry name" value="Arginase/deacetylase"/>
    <property type="match status" value="1"/>
</dbReference>
<dbReference type="PRINTS" id="PR01270">
    <property type="entry name" value="HDASUPER"/>
</dbReference>
<feature type="region of interest" description="Disordered" evidence="5">
    <location>
        <begin position="490"/>
        <end position="532"/>
    </location>
</feature>
<dbReference type="InterPro" id="IPR037138">
    <property type="entry name" value="His_deacetylse_dom_sf"/>
</dbReference>
<sequence length="532" mass="59330">MKPQRMRLTHELVSAYNMLDKMDVIRAKRASAEAMTRFHTDEYVHFLSRVTPETAEELTYNGTRFLVGEDNPAFEGVFEFCTISAGGSLAAAHRISDGAADIAINWAGGLHHAKKREASGFCYINDIVLAILELLRVFPRVLYVDIDCHHGDGVEEAFYTTDRVMTCSFHKFGEYFPGTGTLEDRGRGRGRGYAINVPFKDGITDESFKSVFEPVIDKILEVYQPSAIVLQCGADSLAGDKLGCFNITMQGHASCVQYMRGRGLPLILLGGGGYTVKNVARTWAYETACALGIEKEIDLNLPWNEYFEWFGPRYRLEVVENNMDDVNVKDGSLDNVRSTVLQQLSELQPAPSVGMHDVPRQSLGSHLGFTRVEELDDLDESLAQHMRFVHSLQTEQASDESEDDAMSEASDASRRGGSVTARRHVRSGKARMSLLTGQYLDIPRLEEGGYGYYDYGCGHAHAPEGVARRRFFDLASMLPRATRTRLEAMNGERHASPVRVAELMERGGRETSVSGDEMDVDEEEEEEDEDEA</sequence>
<feature type="region of interest" description="Disordered" evidence="5">
    <location>
        <begin position="393"/>
        <end position="424"/>
    </location>
</feature>
<keyword evidence="4" id="KW-0156">Chromatin regulator</keyword>
<dbReference type="InterPro" id="IPR023801">
    <property type="entry name" value="His_deacetylse_dom"/>
</dbReference>
<comment type="similarity">
    <text evidence="1">Belongs to the histone deacetylase family. HD type 1 subfamily.</text>
</comment>
<evidence type="ECO:0000313" key="7">
    <source>
        <dbReference type="EMBL" id="EMD40273.1"/>
    </source>
</evidence>
<dbReference type="HOGENOM" id="CLU_007727_7_4_1"/>
<gene>
    <name evidence="7" type="ORF">CERSUDRAFT_110877</name>
</gene>
<organism evidence="7 8">
    <name type="scientific">Ceriporiopsis subvermispora (strain B)</name>
    <name type="common">White-rot fungus</name>
    <name type="synonym">Gelatoporia subvermispora</name>
    <dbReference type="NCBI Taxonomy" id="914234"/>
    <lineage>
        <taxon>Eukaryota</taxon>
        <taxon>Fungi</taxon>
        <taxon>Dikarya</taxon>
        <taxon>Basidiomycota</taxon>
        <taxon>Agaricomycotina</taxon>
        <taxon>Agaricomycetes</taxon>
        <taxon>Polyporales</taxon>
        <taxon>Gelatoporiaceae</taxon>
        <taxon>Gelatoporia</taxon>
    </lineage>
</organism>
<reference evidence="7 8" key="1">
    <citation type="journal article" date="2012" name="Proc. Natl. Acad. Sci. U.S.A.">
        <title>Comparative genomics of Ceriporiopsis subvermispora and Phanerochaete chrysosporium provide insight into selective ligninolysis.</title>
        <authorList>
            <person name="Fernandez-Fueyo E."/>
            <person name="Ruiz-Duenas F.J."/>
            <person name="Ferreira P."/>
            <person name="Floudas D."/>
            <person name="Hibbett D.S."/>
            <person name="Canessa P."/>
            <person name="Larrondo L.F."/>
            <person name="James T.Y."/>
            <person name="Seelenfreund D."/>
            <person name="Lobos S."/>
            <person name="Polanco R."/>
            <person name="Tello M."/>
            <person name="Honda Y."/>
            <person name="Watanabe T."/>
            <person name="Watanabe T."/>
            <person name="Ryu J.S."/>
            <person name="Kubicek C.P."/>
            <person name="Schmoll M."/>
            <person name="Gaskell J."/>
            <person name="Hammel K.E."/>
            <person name="St John F.J."/>
            <person name="Vanden Wymelenberg A."/>
            <person name="Sabat G."/>
            <person name="Splinter BonDurant S."/>
            <person name="Syed K."/>
            <person name="Yadav J.S."/>
            <person name="Doddapaneni H."/>
            <person name="Subramanian V."/>
            <person name="Lavin J.L."/>
            <person name="Oguiza J.A."/>
            <person name="Perez G."/>
            <person name="Pisabarro A.G."/>
            <person name="Ramirez L."/>
            <person name="Santoyo F."/>
            <person name="Master E."/>
            <person name="Coutinho P.M."/>
            <person name="Henrissat B."/>
            <person name="Lombard V."/>
            <person name="Magnuson J.K."/>
            <person name="Kuees U."/>
            <person name="Hori C."/>
            <person name="Igarashi K."/>
            <person name="Samejima M."/>
            <person name="Held B.W."/>
            <person name="Barry K.W."/>
            <person name="LaButti K.M."/>
            <person name="Lapidus A."/>
            <person name="Lindquist E.A."/>
            <person name="Lucas S.M."/>
            <person name="Riley R."/>
            <person name="Salamov A.A."/>
            <person name="Hoffmeister D."/>
            <person name="Schwenk D."/>
            <person name="Hadar Y."/>
            <person name="Yarden O."/>
            <person name="de Vries R.P."/>
            <person name="Wiebenga A."/>
            <person name="Stenlid J."/>
            <person name="Eastwood D."/>
            <person name="Grigoriev I.V."/>
            <person name="Berka R.M."/>
            <person name="Blanchette R.A."/>
            <person name="Kersten P."/>
            <person name="Martinez A.T."/>
            <person name="Vicuna R."/>
            <person name="Cullen D."/>
        </authorList>
    </citation>
    <scope>NUCLEOTIDE SEQUENCE [LARGE SCALE GENOMIC DNA]</scope>
    <source>
        <strain evidence="7 8">B</strain>
    </source>
</reference>
<accession>M2QTA0</accession>
<dbReference type="InterPro" id="IPR000286">
    <property type="entry name" value="HDACs"/>
</dbReference>
<dbReference type="GO" id="GO:0141221">
    <property type="term" value="F:histone deacetylase activity, hydrolytic mechanism"/>
    <property type="evidence" value="ECO:0007669"/>
    <property type="project" value="UniProtKB-EC"/>
</dbReference>
<keyword evidence="3" id="KW-0378">Hydrolase</keyword>
<dbReference type="InterPro" id="IPR003084">
    <property type="entry name" value="HDAC_I/II"/>
</dbReference>
<keyword evidence="8" id="KW-1185">Reference proteome</keyword>
<dbReference type="PANTHER" id="PTHR10625:SF2">
    <property type="entry name" value="HISTONE DEACETYLASE"/>
    <property type="match status" value="1"/>
</dbReference>
<dbReference type="Proteomes" id="UP000016930">
    <property type="component" value="Unassembled WGS sequence"/>
</dbReference>
<evidence type="ECO:0000256" key="5">
    <source>
        <dbReference type="SAM" id="MobiDB-lite"/>
    </source>
</evidence>
<dbReference type="InterPro" id="IPR023696">
    <property type="entry name" value="Ureohydrolase_dom_sf"/>
</dbReference>
<evidence type="ECO:0000256" key="1">
    <source>
        <dbReference type="ARBA" id="ARBA00006457"/>
    </source>
</evidence>